<evidence type="ECO:0000256" key="1">
    <source>
        <dbReference type="ARBA" id="ARBA00010396"/>
    </source>
</evidence>
<evidence type="ECO:0000256" key="3">
    <source>
        <dbReference type="ARBA" id="ARBA00022603"/>
    </source>
</evidence>
<protein>
    <recommendedName>
        <fullName evidence="6">Ribosomal RNA small subunit methyltransferase H</fullName>
        <ecNumber evidence="6">2.1.1.199</ecNumber>
    </recommendedName>
    <alternativeName>
        <fullName evidence="6">16S rRNA m(4)C1402 methyltransferase</fullName>
    </alternativeName>
    <alternativeName>
        <fullName evidence="6">rRNA (cytosine-N(4)-)-methyltransferase RsmH</fullName>
    </alternativeName>
</protein>
<comment type="caution">
    <text evidence="7">The sequence shown here is derived from an EMBL/GenBank/DDBJ whole genome shotgun (WGS) entry which is preliminary data.</text>
</comment>
<dbReference type="Gene3D" id="3.40.50.150">
    <property type="entry name" value="Vaccinia Virus protein VP39"/>
    <property type="match status" value="1"/>
</dbReference>
<feature type="binding site" evidence="6">
    <location>
        <position position="54"/>
    </location>
    <ligand>
        <name>S-adenosyl-L-methionine</name>
        <dbReference type="ChEBI" id="CHEBI:59789"/>
    </ligand>
</feature>
<keyword evidence="2 6" id="KW-0698">rRNA processing</keyword>
<dbReference type="SUPFAM" id="SSF53335">
    <property type="entry name" value="S-adenosyl-L-methionine-dependent methyltransferases"/>
    <property type="match status" value="1"/>
</dbReference>
<dbReference type="EMBL" id="MGFY01000033">
    <property type="protein sequence ID" value="OGM15626.1"/>
    <property type="molecule type" value="Genomic_DNA"/>
</dbReference>
<feature type="binding site" evidence="6">
    <location>
        <position position="109"/>
    </location>
    <ligand>
        <name>S-adenosyl-L-methionine</name>
        <dbReference type="ChEBI" id="CHEBI:59789"/>
    </ligand>
</feature>
<comment type="subcellular location">
    <subcellularLocation>
        <location evidence="6">Cytoplasm</location>
    </subcellularLocation>
</comment>
<dbReference type="PANTHER" id="PTHR11265:SF0">
    <property type="entry name" value="12S RRNA N4-METHYLCYTIDINE METHYLTRANSFERASE"/>
    <property type="match status" value="1"/>
</dbReference>
<dbReference type="Pfam" id="PF01795">
    <property type="entry name" value="Methyltransf_5"/>
    <property type="match status" value="1"/>
</dbReference>
<feature type="binding site" evidence="6">
    <location>
        <position position="81"/>
    </location>
    <ligand>
        <name>S-adenosyl-L-methionine</name>
        <dbReference type="ChEBI" id="CHEBI:59789"/>
    </ligand>
</feature>
<evidence type="ECO:0000256" key="2">
    <source>
        <dbReference type="ARBA" id="ARBA00022552"/>
    </source>
</evidence>
<evidence type="ECO:0000313" key="8">
    <source>
        <dbReference type="Proteomes" id="UP000178401"/>
    </source>
</evidence>
<comment type="similarity">
    <text evidence="1 6">Belongs to the methyltransferase superfamily. RsmH family.</text>
</comment>
<evidence type="ECO:0000256" key="6">
    <source>
        <dbReference type="HAMAP-Rule" id="MF_01007"/>
    </source>
</evidence>
<keyword evidence="4 6" id="KW-0808">Transferase</keyword>
<dbReference type="GO" id="GO:0071424">
    <property type="term" value="F:rRNA (cytosine-N4-)-methyltransferase activity"/>
    <property type="evidence" value="ECO:0007669"/>
    <property type="project" value="UniProtKB-UniRule"/>
</dbReference>
<evidence type="ECO:0000256" key="5">
    <source>
        <dbReference type="ARBA" id="ARBA00022691"/>
    </source>
</evidence>
<dbReference type="GO" id="GO:0005737">
    <property type="term" value="C:cytoplasm"/>
    <property type="evidence" value="ECO:0007669"/>
    <property type="project" value="UniProtKB-SubCell"/>
</dbReference>
<evidence type="ECO:0000256" key="4">
    <source>
        <dbReference type="ARBA" id="ARBA00022679"/>
    </source>
</evidence>
<dbReference type="Gene3D" id="1.10.150.170">
    <property type="entry name" value="Putative methyltransferase TM0872, insert domain"/>
    <property type="match status" value="1"/>
</dbReference>
<dbReference type="GO" id="GO:0070475">
    <property type="term" value="P:rRNA base methylation"/>
    <property type="evidence" value="ECO:0007669"/>
    <property type="project" value="UniProtKB-UniRule"/>
</dbReference>
<keyword evidence="3 6" id="KW-0489">Methyltransferase</keyword>
<dbReference type="HAMAP" id="MF_01007">
    <property type="entry name" value="16SrRNA_methyltr_H"/>
    <property type="match status" value="1"/>
</dbReference>
<dbReference type="InterPro" id="IPR002903">
    <property type="entry name" value="RsmH"/>
</dbReference>
<name>A0A1F7XKU8_9BACT</name>
<feature type="binding site" evidence="6">
    <location>
        <position position="102"/>
    </location>
    <ligand>
        <name>S-adenosyl-L-methionine</name>
        <dbReference type="ChEBI" id="CHEBI:59789"/>
    </ligand>
</feature>
<comment type="catalytic activity">
    <reaction evidence="6">
        <text>cytidine(1402) in 16S rRNA + S-adenosyl-L-methionine = N(4)-methylcytidine(1402) in 16S rRNA + S-adenosyl-L-homocysteine + H(+)</text>
        <dbReference type="Rhea" id="RHEA:42928"/>
        <dbReference type="Rhea" id="RHEA-COMP:10286"/>
        <dbReference type="Rhea" id="RHEA-COMP:10287"/>
        <dbReference type="ChEBI" id="CHEBI:15378"/>
        <dbReference type="ChEBI" id="CHEBI:57856"/>
        <dbReference type="ChEBI" id="CHEBI:59789"/>
        <dbReference type="ChEBI" id="CHEBI:74506"/>
        <dbReference type="ChEBI" id="CHEBI:82748"/>
        <dbReference type="EC" id="2.1.1.199"/>
    </reaction>
</comment>
<keyword evidence="5 6" id="KW-0949">S-adenosyl-L-methionine</keyword>
<dbReference type="InterPro" id="IPR029063">
    <property type="entry name" value="SAM-dependent_MTases_sf"/>
</dbReference>
<dbReference type="PIRSF" id="PIRSF004486">
    <property type="entry name" value="MraW"/>
    <property type="match status" value="1"/>
</dbReference>
<sequence>MKYPIHKPVMVREAMKFLRPHSNGIYVDATLGLGGHTEAILEYANSHAKVIALDIDDEAISVSKNYLSRFETQIKFINKNFSQIDKVLESLSINEVDGIVADLGISSFQLESSGRGFSFQRDERLDMRMDPGLRFTAHDLVNEMDEEEISKVLKNYGEERWAKKIAIEISKSRSKKPIETTLELANIVLNAIPKKFYPHGRHPATKTFQALRIAVNNELENLEIFLKKAPLFLKPGGRIVIISFHSLEDRLVKNTFKGLSSACICPPELPRCGCGRKSILKNLTHSPLTPSLEEINENPRARSAKLRAGERISYD</sequence>
<reference evidence="7 8" key="1">
    <citation type="journal article" date="2016" name="Nat. Commun.">
        <title>Thousands of microbial genomes shed light on interconnected biogeochemical processes in an aquifer system.</title>
        <authorList>
            <person name="Anantharaman K."/>
            <person name="Brown C.T."/>
            <person name="Hug L.A."/>
            <person name="Sharon I."/>
            <person name="Castelle C.J."/>
            <person name="Probst A.J."/>
            <person name="Thomas B.C."/>
            <person name="Singh A."/>
            <person name="Wilkins M.J."/>
            <person name="Karaoz U."/>
            <person name="Brodie E.L."/>
            <person name="Williams K.H."/>
            <person name="Hubbard S.S."/>
            <person name="Banfield J.F."/>
        </authorList>
    </citation>
    <scope>NUCLEOTIDE SEQUENCE [LARGE SCALE GENOMIC DNA]</scope>
</reference>
<comment type="function">
    <text evidence="6">Specifically methylates the N4 position of cytidine in position 1402 (C1402) of 16S rRNA.</text>
</comment>
<feature type="binding site" evidence="6">
    <location>
        <begin position="34"/>
        <end position="36"/>
    </location>
    <ligand>
        <name>S-adenosyl-L-methionine</name>
        <dbReference type="ChEBI" id="CHEBI:59789"/>
    </ligand>
</feature>
<proteinExistence type="inferred from homology"/>
<dbReference type="NCBIfam" id="TIGR00006">
    <property type="entry name" value="16S rRNA (cytosine(1402)-N(4))-methyltransferase RsmH"/>
    <property type="match status" value="1"/>
</dbReference>
<dbReference type="SUPFAM" id="SSF81799">
    <property type="entry name" value="Putative methyltransferase TM0872, insert domain"/>
    <property type="match status" value="1"/>
</dbReference>
<gene>
    <name evidence="6" type="primary">rsmH</name>
    <name evidence="7" type="ORF">A2V55_00705</name>
</gene>
<keyword evidence="6" id="KW-0963">Cytoplasm</keyword>
<dbReference type="Proteomes" id="UP000178401">
    <property type="component" value="Unassembled WGS sequence"/>
</dbReference>
<organism evidence="7 8">
    <name type="scientific">Candidatus Woesebacteria bacterium RBG_19FT_COMBO_37_29</name>
    <dbReference type="NCBI Taxonomy" id="1802486"/>
    <lineage>
        <taxon>Bacteria</taxon>
        <taxon>Candidatus Woeseibacteriota</taxon>
    </lineage>
</organism>
<evidence type="ECO:0000313" key="7">
    <source>
        <dbReference type="EMBL" id="OGM15626.1"/>
    </source>
</evidence>
<accession>A0A1F7XKU8</accession>
<dbReference type="PANTHER" id="PTHR11265">
    <property type="entry name" value="S-ADENOSYL-METHYLTRANSFERASE MRAW"/>
    <property type="match status" value="1"/>
</dbReference>
<dbReference type="AlphaFoldDB" id="A0A1F7XKU8"/>
<dbReference type="EC" id="2.1.1.199" evidence="6"/>
<dbReference type="InterPro" id="IPR023397">
    <property type="entry name" value="SAM-dep_MeTrfase_MraW_recog"/>
</dbReference>